<organism evidence="2 3">
    <name type="scientific">Datura stramonium</name>
    <name type="common">Jimsonweed</name>
    <name type="synonym">Common thornapple</name>
    <dbReference type="NCBI Taxonomy" id="4076"/>
    <lineage>
        <taxon>Eukaryota</taxon>
        <taxon>Viridiplantae</taxon>
        <taxon>Streptophyta</taxon>
        <taxon>Embryophyta</taxon>
        <taxon>Tracheophyta</taxon>
        <taxon>Spermatophyta</taxon>
        <taxon>Magnoliopsida</taxon>
        <taxon>eudicotyledons</taxon>
        <taxon>Gunneridae</taxon>
        <taxon>Pentapetalae</taxon>
        <taxon>asterids</taxon>
        <taxon>lamiids</taxon>
        <taxon>Solanales</taxon>
        <taxon>Solanaceae</taxon>
        <taxon>Solanoideae</taxon>
        <taxon>Datureae</taxon>
        <taxon>Datura</taxon>
    </lineage>
</organism>
<accession>A0ABS8VDG2</accession>
<dbReference type="Proteomes" id="UP000823775">
    <property type="component" value="Unassembled WGS sequence"/>
</dbReference>
<feature type="compositionally biased region" description="Polar residues" evidence="1">
    <location>
        <begin position="1"/>
        <end position="14"/>
    </location>
</feature>
<evidence type="ECO:0000313" key="2">
    <source>
        <dbReference type="EMBL" id="MCD9644109.1"/>
    </source>
</evidence>
<feature type="region of interest" description="Disordered" evidence="1">
    <location>
        <begin position="1"/>
        <end position="39"/>
    </location>
</feature>
<protein>
    <submittedName>
        <fullName evidence="2">Uncharacterized protein</fullName>
    </submittedName>
</protein>
<keyword evidence="3" id="KW-1185">Reference proteome</keyword>
<evidence type="ECO:0000313" key="3">
    <source>
        <dbReference type="Proteomes" id="UP000823775"/>
    </source>
</evidence>
<feature type="non-terminal residue" evidence="2">
    <location>
        <position position="1"/>
    </location>
</feature>
<reference evidence="2 3" key="1">
    <citation type="journal article" date="2021" name="BMC Genomics">
        <title>Datura genome reveals duplications of psychoactive alkaloid biosynthetic genes and high mutation rate following tissue culture.</title>
        <authorList>
            <person name="Rajewski A."/>
            <person name="Carter-House D."/>
            <person name="Stajich J."/>
            <person name="Litt A."/>
        </authorList>
    </citation>
    <scope>NUCLEOTIDE SEQUENCE [LARGE SCALE GENOMIC DNA]</scope>
    <source>
        <strain evidence="2">AR-01</strain>
    </source>
</reference>
<proteinExistence type="predicted"/>
<comment type="caution">
    <text evidence="2">The sequence shown here is derived from an EMBL/GenBank/DDBJ whole genome shotgun (WGS) entry which is preliminary data.</text>
</comment>
<gene>
    <name evidence="2" type="ORF">HAX54_032087</name>
</gene>
<name>A0ABS8VDG2_DATST</name>
<evidence type="ECO:0000256" key="1">
    <source>
        <dbReference type="SAM" id="MobiDB-lite"/>
    </source>
</evidence>
<feature type="compositionally biased region" description="Low complexity" evidence="1">
    <location>
        <begin position="23"/>
        <end position="38"/>
    </location>
</feature>
<sequence>RRGESSGQDVTIVSTGHAAQGLARGAGTGAAKPGATQAVRKHLEARRPAILAHPGARRVHFLALPGAPRTAMLARSVSGHGAVSRPRNFKGEIGISSLKEHLKGPKPNFFRPFL</sequence>
<dbReference type="EMBL" id="JACEIK010004079">
    <property type="protein sequence ID" value="MCD9644109.1"/>
    <property type="molecule type" value="Genomic_DNA"/>
</dbReference>